<name>A0A8I2YG38_9AGAM</name>
<keyword evidence="3" id="KW-1185">Reference proteome</keyword>
<protein>
    <submittedName>
        <fullName evidence="2">Uncharacterized protein</fullName>
    </submittedName>
</protein>
<feature type="region of interest" description="Disordered" evidence="1">
    <location>
        <begin position="1"/>
        <end position="58"/>
    </location>
</feature>
<organism evidence="2 3">
    <name type="scientific">Boletus reticuloceps</name>
    <dbReference type="NCBI Taxonomy" id="495285"/>
    <lineage>
        <taxon>Eukaryota</taxon>
        <taxon>Fungi</taxon>
        <taxon>Dikarya</taxon>
        <taxon>Basidiomycota</taxon>
        <taxon>Agaricomycotina</taxon>
        <taxon>Agaricomycetes</taxon>
        <taxon>Agaricomycetidae</taxon>
        <taxon>Boletales</taxon>
        <taxon>Boletineae</taxon>
        <taxon>Boletaceae</taxon>
        <taxon>Boletoideae</taxon>
        <taxon>Boletus</taxon>
    </lineage>
</organism>
<dbReference type="EMBL" id="JAGFBS010000038">
    <property type="protein sequence ID" value="KAG6371207.1"/>
    <property type="molecule type" value="Genomic_DNA"/>
</dbReference>
<feature type="region of interest" description="Disordered" evidence="1">
    <location>
        <begin position="89"/>
        <end position="109"/>
    </location>
</feature>
<proteinExistence type="predicted"/>
<dbReference type="Proteomes" id="UP000683000">
    <property type="component" value="Unassembled WGS sequence"/>
</dbReference>
<reference evidence="2" key="1">
    <citation type="submission" date="2021-03" db="EMBL/GenBank/DDBJ databases">
        <title>Evolutionary innovations through gain and loss of genes in the ectomycorrhizal Boletales.</title>
        <authorList>
            <person name="Wu G."/>
            <person name="Miyauchi S."/>
            <person name="Morin E."/>
            <person name="Yang Z.-L."/>
            <person name="Xu J."/>
            <person name="Martin F.M."/>
        </authorList>
    </citation>
    <scope>NUCLEOTIDE SEQUENCE</scope>
    <source>
        <strain evidence="2">BR01</strain>
    </source>
</reference>
<dbReference type="AlphaFoldDB" id="A0A8I2YG38"/>
<comment type="caution">
    <text evidence="2">The sequence shown here is derived from an EMBL/GenBank/DDBJ whole genome shotgun (WGS) entry which is preliminary data.</text>
</comment>
<gene>
    <name evidence="2" type="ORF">JVT61DRAFT_9831</name>
</gene>
<dbReference type="OrthoDB" id="3215907at2759"/>
<evidence type="ECO:0000256" key="1">
    <source>
        <dbReference type="SAM" id="MobiDB-lite"/>
    </source>
</evidence>
<evidence type="ECO:0000313" key="2">
    <source>
        <dbReference type="EMBL" id="KAG6371207.1"/>
    </source>
</evidence>
<sequence length="283" mass="30734">MSLPLPPSSHGRAAFVRSSKKLSDRVLDDDTLSTNNESAWRKRKPTHFPPLFRLSPSTTSVDALDSPASLTYHRRGSVLSVAPSIISNAPSTASGSSASDVPSDTTQRRTKLERLRRKLGEEVPATAVFCTTPRTAVPRTPKTATSTTRSPRGRTRFIARTPAHVQPDDARSLSFSISSDESIHRVTLSARVQSPHPPRTRHKHMYQTGALPPVPPIPAHLASLSSSSTARCDDDDAGLVRSRQKLAAGSKIGGSDFKAARRAKREGRLAEPGEMMEMVGFLW</sequence>
<evidence type="ECO:0000313" key="3">
    <source>
        <dbReference type="Proteomes" id="UP000683000"/>
    </source>
</evidence>
<accession>A0A8I2YG38</accession>
<feature type="compositionally biased region" description="Polar residues" evidence="1">
    <location>
        <begin position="89"/>
        <end position="104"/>
    </location>
</feature>